<organism evidence="9 10">
    <name type="scientific">Elaeis guineensis var. tenera</name>
    <name type="common">Oil palm</name>
    <dbReference type="NCBI Taxonomy" id="51953"/>
    <lineage>
        <taxon>Eukaryota</taxon>
        <taxon>Viridiplantae</taxon>
        <taxon>Streptophyta</taxon>
        <taxon>Embryophyta</taxon>
        <taxon>Tracheophyta</taxon>
        <taxon>Spermatophyta</taxon>
        <taxon>Magnoliopsida</taxon>
        <taxon>Liliopsida</taxon>
        <taxon>Arecaceae</taxon>
        <taxon>Arecoideae</taxon>
        <taxon>Cocoseae</taxon>
        <taxon>Elaeidinae</taxon>
        <taxon>Elaeis</taxon>
    </lineage>
</organism>
<keyword evidence="9" id="KW-1185">Reference proteome</keyword>
<dbReference type="PRINTS" id="PR00979">
    <property type="entry name" value="TAFAZZIN"/>
</dbReference>
<dbReference type="Proteomes" id="UP000504607">
    <property type="component" value="Chromosome 2"/>
</dbReference>
<reference evidence="10" key="1">
    <citation type="submission" date="2025-08" db="UniProtKB">
        <authorList>
            <consortium name="RefSeq"/>
        </authorList>
    </citation>
    <scope>IDENTIFICATION</scope>
</reference>
<dbReference type="CDD" id="cd07989">
    <property type="entry name" value="LPLAT_AGPAT-like"/>
    <property type="match status" value="1"/>
</dbReference>
<dbReference type="GO" id="GO:0008374">
    <property type="term" value="F:O-acyltransferase activity"/>
    <property type="evidence" value="ECO:0007669"/>
    <property type="project" value="TreeGrafter"/>
</dbReference>
<dbReference type="InterPro" id="IPR002123">
    <property type="entry name" value="Plipid/glycerol_acylTrfase"/>
</dbReference>
<dbReference type="AlphaFoldDB" id="A0A8N4IC31"/>
<evidence type="ECO:0000256" key="2">
    <source>
        <dbReference type="ARBA" id="ARBA00010524"/>
    </source>
</evidence>
<keyword evidence="6" id="KW-0012">Acyltransferase</keyword>
<evidence type="ECO:0000256" key="4">
    <source>
        <dbReference type="ARBA" id="ARBA00023098"/>
    </source>
</evidence>
<dbReference type="GO" id="GO:0016020">
    <property type="term" value="C:membrane"/>
    <property type="evidence" value="ECO:0007669"/>
    <property type="project" value="UniProtKB-SubCell"/>
</dbReference>
<gene>
    <name evidence="10" type="primary">LOC105039421</name>
</gene>
<evidence type="ECO:0000256" key="6">
    <source>
        <dbReference type="ARBA" id="ARBA00023315"/>
    </source>
</evidence>
<protein>
    <recommendedName>
        <fullName evidence="7">Tafazzin family protein</fullName>
    </recommendedName>
</protein>
<evidence type="ECO:0000313" key="9">
    <source>
        <dbReference type="Proteomes" id="UP000504607"/>
    </source>
</evidence>
<evidence type="ECO:0000256" key="7">
    <source>
        <dbReference type="RuleBase" id="RU365062"/>
    </source>
</evidence>
<evidence type="ECO:0000256" key="3">
    <source>
        <dbReference type="ARBA" id="ARBA00022679"/>
    </source>
</evidence>
<evidence type="ECO:0000259" key="8">
    <source>
        <dbReference type="SMART" id="SM00563"/>
    </source>
</evidence>
<evidence type="ECO:0000313" key="10">
    <source>
        <dbReference type="RefSeq" id="XP_029118650.1"/>
    </source>
</evidence>
<dbReference type="RefSeq" id="XP_029118650.1">
    <property type="nucleotide sequence ID" value="XM_029262817.1"/>
</dbReference>
<evidence type="ECO:0000256" key="5">
    <source>
        <dbReference type="ARBA" id="ARBA00023136"/>
    </source>
</evidence>
<accession>A0A8N4IC31</accession>
<name>A0A8N4IC31_ELAGV</name>
<keyword evidence="4" id="KW-0443">Lipid metabolism</keyword>
<dbReference type="InterPro" id="IPR000872">
    <property type="entry name" value="Tafazzin"/>
</dbReference>
<dbReference type="SUPFAM" id="SSF69593">
    <property type="entry name" value="Glycerol-3-phosphate (1)-acyltransferase"/>
    <property type="match status" value="1"/>
</dbReference>
<dbReference type="Pfam" id="PF01553">
    <property type="entry name" value="Acyltransferase"/>
    <property type="match status" value="1"/>
</dbReference>
<dbReference type="PANTHER" id="PTHR12497:SF5">
    <property type="entry name" value="N-ACYLPHOSPHATIDYLETHANOLAMINE SYNTHASE"/>
    <property type="match status" value="1"/>
</dbReference>
<dbReference type="SMART" id="SM00563">
    <property type="entry name" value="PlsC"/>
    <property type="match status" value="1"/>
</dbReference>
<sequence length="332" mass="37301">MRRGSMRWAGKADHVGGLPRALVFLAVGAFAKVVATLSNSSSVHNPETLIRLVRSRPPGRPLITVSNHMSTLDDPLMWGFKGFPTADAKLARWVLAAEDICFKNVILSYIFRLGKCIPITRGGGIYQAHMNEALEVLSGGGWLHTFPEGKVSQENAPIRRLKWGTASLIVRAPVTPLVLPIVHCGFEKVMPEKYFFGRRPPVPLWNKDIKIVIGEPIEFDLQRLKQTAKTVSRDSSIHSLGWPSTTDGLDEAAQKWLYIYISDQIRTILERLRIFGATFKRFKESTMARRSHPTTSKKKTCAARVAFFCEPQGNCRYSLLWCNSRDVLLKII</sequence>
<dbReference type="GO" id="GO:0006644">
    <property type="term" value="P:phospholipid metabolic process"/>
    <property type="evidence" value="ECO:0007669"/>
    <property type="project" value="InterPro"/>
</dbReference>
<comment type="similarity">
    <text evidence="2 7">Belongs to the taffazin family.</text>
</comment>
<keyword evidence="5" id="KW-0472">Membrane</keyword>
<keyword evidence="3" id="KW-0808">Transferase</keyword>
<proteinExistence type="inferred from homology"/>
<evidence type="ECO:0000256" key="1">
    <source>
        <dbReference type="ARBA" id="ARBA00004370"/>
    </source>
</evidence>
<dbReference type="PANTHER" id="PTHR12497">
    <property type="entry name" value="TAZ PROTEIN TAFAZZIN"/>
    <property type="match status" value="1"/>
</dbReference>
<feature type="domain" description="Phospholipid/glycerol acyltransferase" evidence="8">
    <location>
        <begin position="62"/>
        <end position="186"/>
    </location>
</feature>
<comment type="subcellular location">
    <subcellularLocation>
        <location evidence="1">Membrane</location>
    </subcellularLocation>
</comment>
<dbReference type="OrthoDB" id="193467at2759"/>